<protein>
    <submittedName>
        <fullName evidence="1">Uncharacterized protein</fullName>
    </submittedName>
</protein>
<evidence type="ECO:0000313" key="1">
    <source>
        <dbReference type="EMBL" id="JAI07295.1"/>
    </source>
</evidence>
<dbReference type="EMBL" id="GBXM01001283">
    <property type="protein sequence ID" value="JAI07295.1"/>
    <property type="molecule type" value="Transcribed_RNA"/>
</dbReference>
<reference evidence="1" key="2">
    <citation type="journal article" date="2015" name="Fish Shellfish Immunol.">
        <title>Early steps in the European eel (Anguilla anguilla)-Vibrio vulnificus interaction in the gills: Role of the RtxA13 toxin.</title>
        <authorList>
            <person name="Callol A."/>
            <person name="Pajuelo D."/>
            <person name="Ebbesson L."/>
            <person name="Teles M."/>
            <person name="MacKenzie S."/>
            <person name="Amaro C."/>
        </authorList>
    </citation>
    <scope>NUCLEOTIDE SEQUENCE</scope>
</reference>
<name>A0A0E9XXC6_ANGAN</name>
<proteinExistence type="predicted"/>
<reference evidence="1" key="1">
    <citation type="submission" date="2014-11" db="EMBL/GenBank/DDBJ databases">
        <authorList>
            <person name="Amaro Gonzalez C."/>
        </authorList>
    </citation>
    <scope>NUCLEOTIDE SEQUENCE</scope>
</reference>
<organism evidence="1">
    <name type="scientific">Anguilla anguilla</name>
    <name type="common">European freshwater eel</name>
    <name type="synonym">Muraena anguilla</name>
    <dbReference type="NCBI Taxonomy" id="7936"/>
    <lineage>
        <taxon>Eukaryota</taxon>
        <taxon>Metazoa</taxon>
        <taxon>Chordata</taxon>
        <taxon>Craniata</taxon>
        <taxon>Vertebrata</taxon>
        <taxon>Euteleostomi</taxon>
        <taxon>Actinopterygii</taxon>
        <taxon>Neopterygii</taxon>
        <taxon>Teleostei</taxon>
        <taxon>Anguilliformes</taxon>
        <taxon>Anguillidae</taxon>
        <taxon>Anguilla</taxon>
    </lineage>
</organism>
<dbReference type="AlphaFoldDB" id="A0A0E9XXC6"/>
<accession>A0A0E9XXC6</accession>
<sequence length="23" mass="2755">MYSCYPYERTTCPKNTCPKTCKH</sequence>